<dbReference type="EMBL" id="JBHTIF010000001">
    <property type="protein sequence ID" value="MFD0724356.1"/>
    <property type="molecule type" value="Genomic_DNA"/>
</dbReference>
<evidence type="ECO:0000256" key="1">
    <source>
        <dbReference type="ARBA" id="ARBA00004141"/>
    </source>
</evidence>
<feature type="transmembrane region" description="Helical" evidence="6">
    <location>
        <begin position="146"/>
        <end position="171"/>
    </location>
</feature>
<feature type="transmembrane region" description="Helical" evidence="6">
    <location>
        <begin position="178"/>
        <end position="197"/>
    </location>
</feature>
<evidence type="ECO:0000259" key="7">
    <source>
        <dbReference type="Pfam" id="PF01061"/>
    </source>
</evidence>
<comment type="caution">
    <text evidence="8">The sequence shown here is derived from an EMBL/GenBank/DDBJ whole genome shotgun (WGS) entry which is preliminary data.</text>
</comment>
<dbReference type="RefSeq" id="WP_386822020.1">
    <property type="nucleotide sequence ID" value="NZ_JBHTIF010000001.1"/>
</dbReference>
<comment type="similarity">
    <text evidence="2">Belongs to the ABC-2 integral membrane protein family.</text>
</comment>
<dbReference type="Pfam" id="PF01061">
    <property type="entry name" value="ABC2_membrane"/>
    <property type="match status" value="1"/>
</dbReference>
<keyword evidence="4 6" id="KW-1133">Transmembrane helix</keyword>
<dbReference type="InterPro" id="IPR013525">
    <property type="entry name" value="ABC2_TM"/>
</dbReference>
<proteinExistence type="inferred from homology"/>
<evidence type="ECO:0000313" key="8">
    <source>
        <dbReference type="EMBL" id="MFD0724356.1"/>
    </source>
</evidence>
<dbReference type="PANTHER" id="PTHR43229">
    <property type="entry name" value="NODULATION PROTEIN J"/>
    <property type="match status" value="1"/>
</dbReference>
<gene>
    <name evidence="8" type="ORF">ACFQ0E_01965</name>
</gene>
<feature type="domain" description="ABC-2 type transporter transmembrane" evidence="7">
    <location>
        <begin position="24"/>
        <end position="218"/>
    </location>
</feature>
<sequence>MNTTTALDLPGVPHSPLRSYALEAWYEWRRLLRTPSYVIPTLLFPALFYVLFGLVLNKGRGDAAQYLLATYGVFGAMGAGLFGFGVTVAIEREQGLLTYKRALPMPPGAYLVAKMVTAVLFASAIFALLAVLAASFGGVSLSVAQWLLLALVCALGVLPFCAIGLFIGTLVGGQGAPAVVNMLFLPMAFLSGLWLPLKLLPSWIAGMAPVWPAYHHAQIALKVIGLDGGGLLAVHIGVLIGITVLFAALARRRLAG</sequence>
<keyword evidence="3 6" id="KW-0812">Transmembrane</keyword>
<dbReference type="Proteomes" id="UP001597110">
    <property type="component" value="Unassembled WGS sequence"/>
</dbReference>
<dbReference type="PANTHER" id="PTHR43229:SF2">
    <property type="entry name" value="NODULATION PROTEIN J"/>
    <property type="match status" value="1"/>
</dbReference>
<evidence type="ECO:0000256" key="3">
    <source>
        <dbReference type="ARBA" id="ARBA00022692"/>
    </source>
</evidence>
<evidence type="ECO:0000256" key="4">
    <source>
        <dbReference type="ARBA" id="ARBA00022989"/>
    </source>
</evidence>
<feature type="transmembrane region" description="Helical" evidence="6">
    <location>
        <begin position="231"/>
        <end position="250"/>
    </location>
</feature>
<keyword evidence="9" id="KW-1185">Reference proteome</keyword>
<accession>A0ABW2Y9T5</accession>
<evidence type="ECO:0000256" key="6">
    <source>
        <dbReference type="SAM" id="Phobius"/>
    </source>
</evidence>
<evidence type="ECO:0000256" key="2">
    <source>
        <dbReference type="ARBA" id="ARBA00007783"/>
    </source>
</evidence>
<dbReference type="PIRSF" id="PIRSF006648">
    <property type="entry name" value="DrrB"/>
    <property type="match status" value="1"/>
</dbReference>
<reference evidence="9" key="1">
    <citation type="journal article" date="2019" name="Int. J. Syst. Evol. Microbiol.">
        <title>The Global Catalogue of Microorganisms (GCM) 10K type strain sequencing project: providing services to taxonomists for standard genome sequencing and annotation.</title>
        <authorList>
            <consortium name="The Broad Institute Genomics Platform"/>
            <consortium name="The Broad Institute Genome Sequencing Center for Infectious Disease"/>
            <person name="Wu L."/>
            <person name="Ma J."/>
        </authorList>
    </citation>
    <scope>NUCLEOTIDE SEQUENCE [LARGE SCALE GENOMIC DNA]</scope>
    <source>
        <strain evidence="9">CCUG 55585</strain>
    </source>
</reference>
<dbReference type="InterPro" id="IPR000412">
    <property type="entry name" value="ABC_2_transport"/>
</dbReference>
<evidence type="ECO:0000256" key="5">
    <source>
        <dbReference type="ARBA" id="ARBA00023136"/>
    </source>
</evidence>
<comment type="subcellular location">
    <subcellularLocation>
        <location evidence="1">Membrane</location>
        <topology evidence="1">Multi-pass membrane protein</topology>
    </subcellularLocation>
</comment>
<feature type="transmembrane region" description="Helical" evidence="6">
    <location>
        <begin position="68"/>
        <end position="90"/>
    </location>
</feature>
<protein>
    <submittedName>
        <fullName evidence="8">ABC transporter permease</fullName>
    </submittedName>
</protein>
<feature type="transmembrane region" description="Helical" evidence="6">
    <location>
        <begin position="111"/>
        <end position="134"/>
    </location>
</feature>
<evidence type="ECO:0000313" key="9">
    <source>
        <dbReference type="Proteomes" id="UP001597110"/>
    </source>
</evidence>
<dbReference type="InterPro" id="IPR051784">
    <property type="entry name" value="Nod_factor_ABC_transporter"/>
</dbReference>
<organism evidence="8 9">
    <name type="scientific">Lysobacter brunescens</name>
    <dbReference type="NCBI Taxonomy" id="262323"/>
    <lineage>
        <taxon>Bacteria</taxon>
        <taxon>Pseudomonadati</taxon>
        <taxon>Pseudomonadota</taxon>
        <taxon>Gammaproteobacteria</taxon>
        <taxon>Lysobacterales</taxon>
        <taxon>Lysobacteraceae</taxon>
        <taxon>Lysobacter</taxon>
    </lineage>
</organism>
<name>A0ABW2Y9T5_9GAMM</name>
<keyword evidence="5 6" id="KW-0472">Membrane</keyword>
<feature type="transmembrane region" description="Helical" evidence="6">
    <location>
        <begin position="37"/>
        <end position="56"/>
    </location>
</feature>